<proteinExistence type="predicted"/>
<organism evidence="1 2">
    <name type="scientific">Eggerthella lenta (strain ATCC 25559 / DSM 2243 / CCUG 17323 / JCM 9979 / KCTC 3265 / NCTC 11813 / VPI 0255 / 1899 B)</name>
    <name type="common">Eubacterium lentum</name>
    <dbReference type="NCBI Taxonomy" id="479437"/>
    <lineage>
        <taxon>Bacteria</taxon>
        <taxon>Bacillati</taxon>
        <taxon>Actinomycetota</taxon>
        <taxon>Coriobacteriia</taxon>
        <taxon>Eggerthellales</taxon>
        <taxon>Eggerthellaceae</taxon>
        <taxon>Eggerthella</taxon>
    </lineage>
</organism>
<dbReference type="STRING" id="479437.Elen_2635"/>
<sequence length="224" mass="24671">MRSPSLTRRSEHAGGRLCHWYDWRGRSVLVCDSARNMLLVIELFADKELEPEDKYQILLAMLFPDPAEALGMAGGDINDLIACVLWDACGLDVTGTKPHERAVFDWESDAPRIQASLMSAYGITWDQAADGLSFADVCALLGELVEDDGQTPFAQAIYYRTAKPPKRTKYNGEQCDAWSARRSHFAIKAADASPADAMEEQNNRSRDLFAALKAVAKGAEVGNV</sequence>
<dbReference type="BioCyc" id="ELEN479437:G1GFY-2654-MONOMER"/>
<dbReference type="KEGG" id="ele:Elen_2635"/>
<dbReference type="RefSeq" id="WP_015761308.1">
    <property type="nucleotide sequence ID" value="NC_013204.1"/>
</dbReference>
<dbReference type="EMBL" id="CP001726">
    <property type="protein sequence ID" value="ACV56586.1"/>
    <property type="molecule type" value="Genomic_DNA"/>
</dbReference>
<dbReference type="Proteomes" id="UP000001377">
    <property type="component" value="Chromosome"/>
</dbReference>
<protein>
    <recommendedName>
        <fullName evidence="3">Bacteriophage Gp15 protein</fullName>
    </recommendedName>
</protein>
<keyword evidence="2" id="KW-1185">Reference proteome</keyword>
<dbReference type="InterPro" id="IPR009660">
    <property type="entry name" value="Phage_A500_Gp15"/>
</dbReference>
<dbReference type="PaxDb" id="479437-Elen_2635"/>
<gene>
    <name evidence="1" type="ordered locus">Elen_2635</name>
</gene>
<accession>C8WM91</accession>
<dbReference type="Pfam" id="PF06854">
    <property type="entry name" value="Phage_Gp15"/>
    <property type="match status" value="1"/>
</dbReference>
<evidence type="ECO:0008006" key="3">
    <source>
        <dbReference type="Google" id="ProtNLM"/>
    </source>
</evidence>
<dbReference type="HOGENOM" id="CLU_1233446_0_0_11"/>
<name>C8WM91_EGGLE</name>
<evidence type="ECO:0000313" key="2">
    <source>
        <dbReference type="Proteomes" id="UP000001377"/>
    </source>
</evidence>
<reference evidence="1 2" key="1">
    <citation type="journal article" date="2009" name="Stand. Genomic Sci.">
        <title>Complete genome sequence of Eggerthella lenta type strain (IPP VPI 0255).</title>
        <authorList>
            <person name="Saunders E."/>
            <person name="Pukall R."/>
            <person name="Abt B."/>
            <person name="Lapidus A."/>
            <person name="Glavina Del Rio T."/>
            <person name="Copeland A."/>
            <person name="Tice H."/>
            <person name="Cheng J.F."/>
            <person name="Lucas S."/>
            <person name="Chen F."/>
            <person name="Nolan M."/>
            <person name="Bruce D."/>
            <person name="Goodwin L."/>
            <person name="Pitluck S."/>
            <person name="Ivanova N."/>
            <person name="Mavromatis K."/>
            <person name="Ovchinnikova G."/>
            <person name="Pati A."/>
            <person name="Chen A."/>
            <person name="Palaniappan K."/>
            <person name="Land M."/>
            <person name="Hauser L."/>
            <person name="Chang Y.J."/>
            <person name="Jeffries C.D."/>
            <person name="Chain P."/>
            <person name="Meincke L."/>
            <person name="Sims D."/>
            <person name="Brettin T."/>
            <person name="Detter J.C."/>
            <person name="Goker M."/>
            <person name="Bristow J."/>
            <person name="Eisen J.A."/>
            <person name="Markowitz V."/>
            <person name="Hugenholtz P."/>
            <person name="Kyrpides N.C."/>
            <person name="Klenk H.P."/>
            <person name="Han C."/>
        </authorList>
    </citation>
    <scope>NUCLEOTIDE SEQUENCE [LARGE SCALE GENOMIC DNA]</scope>
    <source>
        <strain evidence="2">ATCC 25559 / DSM 2243 / CCUG 17323 / JCM 9979 / KCTC 3265 / NCTC 11813 / VPI 0255 / 1899 B</strain>
    </source>
</reference>
<evidence type="ECO:0000313" key="1">
    <source>
        <dbReference type="EMBL" id="ACV56586.1"/>
    </source>
</evidence>
<dbReference type="eggNOG" id="ENOG5031TWR">
    <property type="taxonomic scope" value="Bacteria"/>
</dbReference>
<dbReference type="OrthoDB" id="3177908at2"/>
<dbReference type="AlphaFoldDB" id="C8WM91"/>